<dbReference type="EMBL" id="CP017641">
    <property type="protein sequence ID" value="APZ93442.1"/>
    <property type="molecule type" value="Genomic_DNA"/>
</dbReference>
<accession>A0A1P8WHB8</accession>
<dbReference type="RefSeq" id="WP_077024903.1">
    <property type="nucleotide sequence ID" value="NZ_CP017641.1"/>
</dbReference>
<dbReference type="NCBIfam" id="TIGR02532">
    <property type="entry name" value="IV_pilin_GFxxxE"/>
    <property type="match status" value="1"/>
</dbReference>
<dbReference type="Proteomes" id="UP000187735">
    <property type="component" value="Chromosome"/>
</dbReference>
<evidence type="ECO:0000256" key="1">
    <source>
        <dbReference type="SAM" id="Phobius"/>
    </source>
</evidence>
<dbReference type="InterPro" id="IPR012902">
    <property type="entry name" value="N_methyl_site"/>
</dbReference>
<dbReference type="OrthoDB" id="9812770at2"/>
<feature type="transmembrane region" description="Helical" evidence="1">
    <location>
        <begin position="21"/>
        <end position="41"/>
    </location>
</feature>
<keyword evidence="1" id="KW-0472">Membrane</keyword>
<dbReference type="SUPFAM" id="SSF54523">
    <property type="entry name" value="Pili subunits"/>
    <property type="match status" value="1"/>
</dbReference>
<dbReference type="KEGG" id="fmr:Fuma_03060"/>
<reference evidence="2 3" key="1">
    <citation type="journal article" date="2016" name="Front. Microbiol.">
        <title>Fuerstia marisgermanicae gen. nov., sp. nov., an Unusual Member of the Phylum Planctomycetes from the German Wadden Sea.</title>
        <authorList>
            <person name="Kohn T."/>
            <person name="Heuer A."/>
            <person name="Jogler M."/>
            <person name="Vollmers J."/>
            <person name="Boedeker C."/>
            <person name="Bunk B."/>
            <person name="Rast P."/>
            <person name="Borchert D."/>
            <person name="Glockner I."/>
            <person name="Freese H.M."/>
            <person name="Klenk H.P."/>
            <person name="Overmann J."/>
            <person name="Kaster A.K."/>
            <person name="Rohde M."/>
            <person name="Wiegand S."/>
            <person name="Jogler C."/>
        </authorList>
    </citation>
    <scope>NUCLEOTIDE SEQUENCE [LARGE SCALE GENOMIC DNA]</scope>
    <source>
        <strain evidence="2 3">NH11</strain>
    </source>
</reference>
<keyword evidence="3" id="KW-1185">Reference proteome</keyword>
<evidence type="ECO:0000313" key="2">
    <source>
        <dbReference type="EMBL" id="APZ93442.1"/>
    </source>
</evidence>
<keyword evidence="1" id="KW-0812">Transmembrane</keyword>
<dbReference type="STRING" id="1891926.Fuma_03060"/>
<dbReference type="PROSITE" id="PS00409">
    <property type="entry name" value="PROKAR_NTER_METHYL"/>
    <property type="match status" value="1"/>
</dbReference>
<dbReference type="AlphaFoldDB" id="A0A1P8WHB8"/>
<dbReference type="Pfam" id="PF07963">
    <property type="entry name" value="N_methyl"/>
    <property type="match status" value="1"/>
</dbReference>
<dbReference type="InterPro" id="IPR045584">
    <property type="entry name" value="Pilin-like"/>
</dbReference>
<proteinExistence type="predicted"/>
<sequence>MTGQSNIRIGRRRGYTLIEMIISMVLVSALMSSVWGVMSLYNSLLTAGRDQTTQQQLVRSVFQLIDEDLSGVIAPSEPVVAAAIDDLSETLEFSLPDFADSFDDEPPSGAPPVQLSLIGTSTAMRLSVRRFVVPVREPPSDMDLLNELGGGSLSSDSPVPDDETVDVPEFQTIVYQLQAPGGADSLNSLSSGLYRLQANTAEFQSLIAQQSTAEQNMATDDVGVGRATLEALLFPAADSLADDAEDTESEMPAVSFERIPEVVDCQFEYFNGQTWQGYWSANEESRLPVAVRVSLDVVSGTDVQQMDLLNPPGPDADPFAARTGDGSVADASTLSEAGADESATVIRATRFERTILLDAVHSPVSALAGGMEGSFR</sequence>
<organism evidence="2 3">
    <name type="scientific">Fuerstiella marisgermanici</name>
    <dbReference type="NCBI Taxonomy" id="1891926"/>
    <lineage>
        <taxon>Bacteria</taxon>
        <taxon>Pseudomonadati</taxon>
        <taxon>Planctomycetota</taxon>
        <taxon>Planctomycetia</taxon>
        <taxon>Planctomycetales</taxon>
        <taxon>Planctomycetaceae</taxon>
        <taxon>Fuerstiella</taxon>
    </lineage>
</organism>
<gene>
    <name evidence="2" type="ORF">Fuma_03060</name>
</gene>
<protein>
    <submittedName>
        <fullName evidence="2">Type II secretory pathway, component PulJ</fullName>
    </submittedName>
</protein>
<name>A0A1P8WHB8_9PLAN</name>
<keyword evidence="1" id="KW-1133">Transmembrane helix</keyword>
<evidence type="ECO:0000313" key="3">
    <source>
        <dbReference type="Proteomes" id="UP000187735"/>
    </source>
</evidence>